<dbReference type="AlphaFoldDB" id="A0A433TK18"/>
<evidence type="ECO:0000313" key="1">
    <source>
        <dbReference type="EMBL" id="RUS81947.1"/>
    </source>
</evidence>
<feature type="non-terminal residue" evidence="1">
    <location>
        <position position="114"/>
    </location>
</feature>
<feature type="non-terminal residue" evidence="1">
    <location>
        <position position="1"/>
    </location>
</feature>
<gene>
    <name evidence="1" type="ORF">EGW08_010292</name>
</gene>
<dbReference type="EMBL" id="RQTK01000313">
    <property type="protein sequence ID" value="RUS81947.1"/>
    <property type="molecule type" value="Genomic_DNA"/>
</dbReference>
<name>A0A433TK18_ELYCH</name>
<reference evidence="1 2" key="1">
    <citation type="submission" date="2019-01" db="EMBL/GenBank/DDBJ databases">
        <title>A draft genome assembly of the solar-powered sea slug Elysia chlorotica.</title>
        <authorList>
            <person name="Cai H."/>
            <person name="Li Q."/>
            <person name="Fang X."/>
            <person name="Li J."/>
            <person name="Curtis N.E."/>
            <person name="Altenburger A."/>
            <person name="Shibata T."/>
            <person name="Feng M."/>
            <person name="Maeda T."/>
            <person name="Schwartz J.A."/>
            <person name="Shigenobu S."/>
            <person name="Lundholm N."/>
            <person name="Nishiyama T."/>
            <person name="Yang H."/>
            <person name="Hasebe M."/>
            <person name="Li S."/>
            <person name="Pierce S.K."/>
            <person name="Wang J."/>
        </authorList>
    </citation>
    <scope>NUCLEOTIDE SEQUENCE [LARGE SCALE GENOMIC DNA]</scope>
    <source>
        <strain evidence="1">EC2010</strain>
        <tissue evidence="1">Whole organism of an adult</tissue>
    </source>
</reference>
<dbReference type="OrthoDB" id="6095622at2759"/>
<accession>A0A433TK18</accession>
<proteinExistence type="predicted"/>
<comment type="caution">
    <text evidence="1">The sequence shown here is derived from an EMBL/GenBank/DDBJ whole genome shotgun (WGS) entry which is preliminary data.</text>
</comment>
<keyword evidence="2" id="KW-1185">Reference proteome</keyword>
<organism evidence="1 2">
    <name type="scientific">Elysia chlorotica</name>
    <name type="common">Eastern emerald elysia</name>
    <name type="synonym">Sea slug</name>
    <dbReference type="NCBI Taxonomy" id="188477"/>
    <lineage>
        <taxon>Eukaryota</taxon>
        <taxon>Metazoa</taxon>
        <taxon>Spiralia</taxon>
        <taxon>Lophotrochozoa</taxon>
        <taxon>Mollusca</taxon>
        <taxon>Gastropoda</taxon>
        <taxon>Heterobranchia</taxon>
        <taxon>Euthyneura</taxon>
        <taxon>Panpulmonata</taxon>
        <taxon>Sacoglossa</taxon>
        <taxon>Placobranchoidea</taxon>
        <taxon>Plakobranchidae</taxon>
        <taxon>Elysia</taxon>
    </lineage>
</organism>
<protein>
    <submittedName>
        <fullName evidence="1">Uncharacterized protein</fullName>
    </submittedName>
</protein>
<dbReference type="Proteomes" id="UP000271974">
    <property type="component" value="Unassembled WGS sequence"/>
</dbReference>
<sequence>IRSSSDIGLPATSMPNLALSMMSGGGAGGEGHLGVYCSPRASRRSVDLEVTGCREDCRPGDFQYDWSSHNNNNNNNTLRVLTSSSRAASALSLTSDCTARSIGLLSNDGDSDSD</sequence>
<evidence type="ECO:0000313" key="2">
    <source>
        <dbReference type="Proteomes" id="UP000271974"/>
    </source>
</evidence>